<dbReference type="Gramene" id="mRNA:HanXRQr2_Chr06g0241651">
    <property type="protein sequence ID" value="mRNA:HanXRQr2_Chr06g0241651"/>
    <property type="gene ID" value="HanXRQr2_Chr06g0241651"/>
</dbReference>
<protein>
    <submittedName>
        <fullName evidence="1">Uncharacterized protein</fullName>
    </submittedName>
</protein>
<dbReference type="EMBL" id="MNCJ02000321">
    <property type="protein sequence ID" value="KAF5800874.1"/>
    <property type="molecule type" value="Genomic_DNA"/>
</dbReference>
<evidence type="ECO:0000313" key="1">
    <source>
        <dbReference type="EMBL" id="KAF5800874.1"/>
    </source>
</evidence>
<accession>A0A9K3IQ12</accession>
<organism evidence="1 2">
    <name type="scientific">Helianthus annuus</name>
    <name type="common">Common sunflower</name>
    <dbReference type="NCBI Taxonomy" id="4232"/>
    <lineage>
        <taxon>Eukaryota</taxon>
        <taxon>Viridiplantae</taxon>
        <taxon>Streptophyta</taxon>
        <taxon>Embryophyta</taxon>
        <taxon>Tracheophyta</taxon>
        <taxon>Spermatophyta</taxon>
        <taxon>Magnoliopsida</taxon>
        <taxon>eudicotyledons</taxon>
        <taxon>Gunneridae</taxon>
        <taxon>Pentapetalae</taxon>
        <taxon>asterids</taxon>
        <taxon>campanulids</taxon>
        <taxon>Asterales</taxon>
        <taxon>Asteraceae</taxon>
        <taxon>Asteroideae</taxon>
        <taxon>Heliantheae alliance</taxon>
        <taxon>Heliantheae</taxon>
        <taxon>Helianthus</taxon>
    </lineage>
</organism>
<evidence type="ECO:0000313" key="2">
    <source>
        <dbReference type="Proteomes" id="UP000215914"/>
    </source>
</evidence>
<gene>
    <name evidence="1" type="ORF">HanXRQr2_Chr06g0241651</name>
</gene>
<reference evidence="1" key="1">
    <citation type="journal article" date="2017" name="Nature">
        <title>The sunflower genome provides insights into oil metabolism, flowering and Asterid evolution.</title>
        <authorList>
            <person name="Badouin H."/>
            <person name="Gouzy J."/>
            <person name="Grassa C.J."/>
            <person name="Murat F."/>
            <person name="Staton S.E."/>
            <person name="Cottret L."/>
            <person name="Lelandais-Briere C."/>
            <person name="Owens G.L."/>
            <person name="Carrere S."/>
            <person name="Mayjonade B."/>
            <person name="Legrand L."/>
            <person name="Gill N."/>
            <person name="Kane N.C."/>
            <person name="Bowers J.E."/>
            <person name="Hubner S."/>
            <person name="Bellec A."/>
            <person name="Berard A."/>
            <person name="Berges H."/>
            <person name="Blanchet N."/>
            <person name="Boniface M.C."/>
            <person name="Brunel D."/>
            <person name="Catrice O."/>
            <person name="Chaidir N."/>
            <person name="Claudel C."/>
            <person name="Donnadieu C."/>
            <person name="Faraut T."/>
            <person name="Fievet G."/>
            <person name="Helmstetter N."/>
            <person name="King M."/>
            <person name="Knapp S.J."/>
            <person name="Lai Z."/>
            <person name="Le Paslier M.C."/>
            <person name="Lippi Y."/>
            <person name="Lorenzon L."/>
            <person name="Mandel J.R."/>
            <person name="Marage G."/>
            <person name="Marchand G."/>
            <person name="Marquand E."/>
            <person name="Bret-Mestries E."/>
            <person name="Morien E."/>
            <person name="Nambeesan S."/>
            <person name="Nguyen T."/>
            <person name="Pegot-Espagnet P."/>
            <person name="Pouilly N."/>
            <person name="Raftis F."/>
            <person name="Sallet E."/>
            <person name="Schiex T."/>
            <person name="Thomas J."/>
            <person name="Vandecasteele C."/>
            <person name="Vares D."/>
            <person name="Vear F."/>
            <person name="Vautrin S."/>
            <person name="Crespi M."/>
            <person name="Mangin B."/>
            <person name="Burke J.M."/>
            <person name="Salse J."/>
            <person name="Munos S."/>
            <person name="Vincourt P."/>
            <person name="Rieseberg L.H."/>
            <person name="Langlade N.B."/>
        </authorList>
    </citation>
    <scope>NUCLEOTIDE SEQUENCE</scope>
    <source>
        <tissue evidence="1">Leaves</tissue>
    </source>
</reference>
<reference evidence="1" key="2">
    <citation type="submission" date="2020-06" db="EMBL/GenBank/DDBJ databases">
        <title>Helianthus annuus Genome sequencing and assembly Release 2.</title>
        <authorList>
            <person name="Gouzy J."/>
            <person name="Langlade N."/>
            <person name="Munos S."/>
        </authorList>
    </citation>
    <scope>NUCLEOTIDE SEQUENCE</scope>
    <source>
        <tissue evidence="1">Leaves</tissue>
    </source>
</reference>
<keyword evidence="2" id="KW-1185">Reference proteome</keyword>
<sequence length="44" mass="5124">MLKVVMKNNKGALQEQALFEMLQALREAEMLNFIICLKYIIPQV</sequence>
<dbReference type="AlphaFoldDB" id="A0A9K3IQ12"/>
<proteinExistence type="predicted"/>
<dbReference type="Proteomes" id="UP000215914">
    <property type="component" value="Unassembled WGS sequence"/>
</dbReference>
<name>A0A9K3IQ12_HELAN</name>
<comment type="caution">
    <text evidence="1">The sequence shown here is derived from an EMBL/GenBank/DDBJ whole genome shotgun (WGS) entry which is preliminary data.</text>
</comment>